<dbReference type="InterPro" id="IPR011987">
    <property type="entry name" value="ATPase_V1-cplx_hsu_C"/>
</dbReference>
<dbReference type="PANTHER" id="PTHR10698:SF0">
    <property type="entry name" value="V-TYPE PROTON ATPASE SUBUNIT H"/>
    <property type="match status" value="1"/>
</dbReference>
<evidence type="ECO:0000313" key="7">
    <source>
        <dbReference type="Proteomes" id="UP001152795"/>
    </source>
</evidence>
<keyword evidence="3" id="KW-0375">Hydrogen ion transport</keyword>
<dbReference type="InterPro" id="IPR016024">
    <property type="entry name" value="ARM-type_fold"/>
</dbReference>
<name>A0A6S7GQP3_PARCT</name>
<keyword evidence="2" id="KW-0813">Transport</keyword>
<dbReference type="Proteomes" id="UP001152795">
    <property type="component" value="Unassembled WGS sequence"/>
</dbReference>
<comment type="similarity">
    <text evidence="1">Belongs to the V-ATPase H subunit family.</text>
</comment>
<dbReference type="InterPro" id="IPR004908">
    <property type="entry name" value="ATPase_V1-cplx_hsu"/>
</dbReference>
<feature type="non-terminal residue" evidence="6">
    <location>
        <position position="560"/>
    </location>
</feature>
<accession>A0A6S7GQP3</accession>
<gene>
    <name evidence="6" type="ORF">PACLA_8A038574</name>
</gene>
<protein>
    <submittedName>
        <fullName evidence="6">V-type proton ATPase subunit H-like</fullName>
    </submittedName>
</protein>
<sequence>MDASEDNMNPGMQIATDPLSARANEVRAETMQWRSYFRSQMICEKDFNVISQFDVLVKEKDYEMVKSRPEEVLSTIFSLLGHLSKDLTVQYLLTLLDDMITNDKECFNLLQDYKKKTQTSPWLQFFNLLHRQDEFIIYQSARIIAKLACWGKIRLTHAEVLSYFEWLKGRLSAAKNKFRESVVECFQIMLRIDEYRATFVETDGITSLILSLLRENIGFQLQYQLIFCLWLLSFNPVIARKINANNAVIPTLADTLRETGKEKVIRIILATLRNLLEKPEERTKEAAMAMIQCKLIPVLTVLVNKTWVDEDIQEDVEYVHEQLTDSVQDLSTFDEYAAEVRSGRLEWSPVHKSEKFWRENSQRLNEKNYELLKILTKLLDTSQDALILSVSAHDIGEYVRHYPRGKRVLETLGCKELVMKRMAHHDPNVRYEALLAVQKLMEPGYETVDRKFNVATKANESEAISPEGRDGGYDDGDDDDGGDDDNVGDDDHDGVDGDGDDDNAGDDDHDDDDHDGVDGDDDGDDDGDHGDDDDNVGDDDHDGGDDDGMVVIMMVLMLMV</sequence>
<dbReference type="OrthoDB" id="10263554at2759"/>
<keyword evidence="7" id="KW-1185">Reference proteome</keyword>
<feature type="region of interest" description="Disordered" evidence="5">
    <location>
        <begin position="457"/>
        <end position="547"/>
    </location>
</feature>
<dbReference type="Pfam" id="PF03224">
    <property type="entry name" value="V-ATPase_H_N"/>
    <property type="match status" value="1"/>
</dbReference>
<proteinExistence type="inferred from homology"/>
<dbReference type="InterPro" id="IPR038497">
    <property type="entry name" value="ATPase_V1-cplx_hsu_C_sf"/>
</dbReference>
<dbReference type="SUPFAM" id="SSF48371">
    <property type="entry name" value="ARM repeat"/>
    <property type="match status" value="1"/>
</dbReference>
<dbReference type="FunFam" id="1.25.10.10:FF:000067">
    <property type="entry name" value="V-type proton ATPase subunit H"/>
    <property type="match status" value="1"/>
</dbReference>
<evidence type="ECO:0000256" key="1">
    <source>
        <dbReference type="ARBA" id="ARBA00008613"/>
    </source>
</evidence>
<evidence type="ECO:0000313" key="6">
    <source>
        <dbReference type="EMBL" id="CAB3992232.1"/>
    </source>
</evidence>
<dbReference type="Pfam" id="PF11698">
    <property type="entry name" value="V-ATPase_H_C"/>
    <property type="match status" value="1"/>
</dbReference>
<dbReference type="GO" id="GO:0005765">
    <property type="term" value="C:lysosomal membrane"/>
    <property type="evidence" value="ECO:0007669"/>
    <property type="project" value="TreeGrafter"/>
</dbReference>
<comment type="caution">
    <text evidence="6">The sequence shown here is derived from an EMBL/GenBank/DDBJ whole genome shotgun (WGS) entry which is preliminary data.</text>
</comment>
<evidence type="ECO:0000256" key="4">
    <source>
        <dbReference type="ARBA" id="ARBA00023065"/>
    </source>
</evidence>
<feature type="compositionally biased region" description="Acidic residues" evidence="5">
    <location>
        <begin position="473"/>
        <end position="547"/>
    </location>
</feature>
<dbReference type="GO" id="GO:0046961">
    <property type="term" value="F:proton-transporting ATPase activity, rotational mechanism"/>
    <property type="evidence" value="ECO:0007669"/>
    <property type="project" value="InterPro"/>
</dbReference>
<dbReference type="Gene3D" id="1.25.40.150">
    <property type="entry name" value="V-type ATPase, subunit H, C-terminal domain"/>
    <property type="match status" value="1"/>
</dbReference>
<dbReference type="AlphaFoldDB" id="A0A6S7GQP3"/>
<dbReference type="FunFam" id="1.25.40.150:FF:000001">
    <property type="entry name" value="V-type proton ATPase subunit H"/>
    <property type="match status" value="1"/>
</dbReference>
<dbReference type="Gene3D" id="1.25.10.10">
    <property type="entry name" value="Leucine-rich Repeat Variant"/>
    <property type="match status" value="1"/>
</dbReference>
<reference evidence="6" key="1">
    <citation type="submission" date="2020-04" db="EMBL/GenBank/DDBJ databases">
        <authorList>
            <person name="Alioto T."/>
            <person name="Alioto T."/>
            <person name="Gomez Garrido J."/>
        </authorList>
    </citation>
    <scope>NUCLEOTIDE SEQUENCE</scope>
    <source>
        <strain evidence="6">A484AB</strain>
    </source>
</reference>
<keyword evidence="4" id="KW-0406">Ion transport</keyword>
<organism evidence="6 7">
    <name type="scientific">Paramuricea clavata</name>
    <name type="common">Red gorgonian</name>
    <name type="synonym">Violescent sea-whip</name>
    <dbReference type="NCBI Taxonomy" id="317549"/>
    <lineage>
        <taxon>Eukaryota</taxon>
        <taxon>Metazoa</taxon>
        <taxon>Cnidaria</taxon>
        <taxon>Anthozoa</taxon>
        <taxon>Octocorallia</taxon>
        <taxon>Malacalcyonacea</taxon>
        <taxon>Plexauridae</taxon>
        <taxon>Paramuricea</taxon>
    </lineage>
</organism>
<evidence type="ECO:0000256" key="3">
    <source>
        <dbReference type="ARBA" id="ARBA00022781"/>
    </source>
</evidence>
<dbReference type="GO" id="GO:0000221">
    <property type="term" value="C:vacuolar proton-transporting V-type ATPase, V1 domain"/>
    <property type="evidence" value="ECO:0007669"/>
    <property type="project" value="InterPro"/>
</dbReference>
<dbReference type="EMBL" id="CACRXK020002005">
    <property type="protein sequence ID" value="CAB3992232.1"/>
    <property type="molecule type" value="Genomic_DNA"/>
</dbReference>
<evidence type="ECO:0000256" key="2">
    <source>
        <dbReference type="ARBA" id="ARBA00022448"/>
    </source>
</evidence>
<dbReference type="InterPro" id="IPR011989">
    <property type="entry name" value="ARM-like"/>
</dbReference>
<evidence type="ECO:0000256" key="5">
    <source>
        <dbReference type="SAM" id="MobiDB-lite"/>
    </source>
</evidence>
<dbReference type="PANTHER" id="PTHR10698">
    <property type="entry name" value="V-TYPE PROTON ATPASE SUBUNIT H"/>
    <property type="match status" value="1"/>
</dbReference>